<evidence type="ECO:0000313" key="2">
    <source>
        <dbReference type="Proteomes" id="UP001208649"/>
    </source>
</evidence>
<dbReference type="InterPro" id="IPR041408">
    <property type="entry name" value="Hcp_Tssd"/>
</dbReference>
<protein>
    <submittedName>
        <fullName evidence="1">Phage tail protein</fullName>
    </submittedName>
</protein>
<reference evidence="2" key="1">
    <citation type="submission" date="2023-07" db="EMBL/GenBank/DDBJ databases">
        <title>Chryseobacterium sp. strain PBS4-4 Genome sequencing and assembly.</title>
        <authorList>
            <person name="Jung Y."/>
        </authorList>
    </citation>
    <scope>NUCLEOTIDE SEQUENCE [LARGE SCALE GENOMIC DNA]</scope>
    <source>
        <strain evidence="2">PBS4-4</strain>
    </source>
</reference>
<dbReference type="Proteomes" id="UP001208649">
    <property type="component" value="Unassembled WGS sequence"/>
</dbReference>
<proteinExistence type="predicted"/>
<accession>A0ABT2WD44</accession>
<evidence type="ECO:0000313" key="1">
    <source>
        <dbReference type="EMBL" id="MCU7619354.1"/>
    </source>
</evidence>
<gene>
    <name evidence="1" type="ORF">NZ698_19430</name>
</gene>
<comment type="caution">
    <text evidence="1">The sequence shown here is derived from an EMBL/GenBank/DDBJ whole genome shotgun (WGS) entry which is preliminary data.</text>
</comment>
<sequence>MSFKAKFKVAGKEFTALNVTYGLFQETDATGRPSTVTRGGKIDVVVEGTNSTELFEWMTNSFERKDGSVVFYKRDSDATLKELKFTEGYLVKHKENFDSTGENPLTETFTISARKIEMGSGAYENEWPGSL</sequence>
<keyword evidence="2" id="KW-1185">Reference proteome</keyword>
<dbReference type="EMBL" id="JAOTEM010000012">
    <property type="protein sequence ID" value="MCU7619354.1"/>
    <property type="molecule type" value="Genomic_DNA"/>
</dbReference>
<organism evidence="1 2">
    <name type="scientific">Chryseobacterium edaphi</name>
    <dbReference type="NCBI Taxonomy" id="2976532"/>
    <lineage>
        <taxon>Bacteria</taxon>
        <taxon>Pseudomonadati</taxon>
        <taxon>Bacteroidota</taxon>
        <taxon>Flavobacteriia</taxon>
        <taxon>Flavobacteriales</taxon>
        <taxon>Weeksellaceae</taxon>
        <taxon>Chryseobacterium group</taxon>
        <taxon>Chryseobacterium</taxon>
    </lineage>
</organism>
<dbReference type="RefSeq" id="WP_263004939.1">
    <property type="nucleotide sequence ID" value="NZ_JAOTEM010000012.1"/>
</dbReference>
<dbReference type="Pfam" id="PF17642">
    <property type="entry name" value="TssD"/>
    <property type="match status" value="1"/>
</dbReference>
<name>A0ABT2WD44_9FLAO</name>